<feature type="non-terminal residue" evidence="1">
    <location>
        <position position="121"/>
    </location>
</feature>
<evidence type="ECO:0000313" key="1">
    <source>
        <dbReference type="EMBL" id="OJA03022.1"/>
    </source>
</evidence>
<comment type="caution">
    <text evidence="1">The sequence shown here is derived from an EMBL/GenBank/DDBJ whole genome shotgun (WGS) entry which is preliminary data.</text>
</comment>
<evidence type="ECO:0000313" key="2">
    <source>
        <dbReference type="Proteomes" id="UP000182798"/>
    </source>
</evidence>
<reference evidence="2" key="1">
    <citation type="submission" date="2016-09" db="EMBL/GenBank/DDBJ databases">
        <title>Genome Sequence of Bathymodiolus thermophilus sulfur-oxidizing gill endosymbiont.</title>
        <authorList>
            <person name="Ponnudurai R."/>
            <person name="Kleiner M."/>
            <person name="Sayavedra L."/>
            <person name="Thuermer A."/>
            <person name="Felbeck H."/>
            <person name="Schlueter R."/>
            <person name="Schweder T."/>
            <person name="Markert S."/>
        </authorList>
    </citation>
    <scope>NUCLEOTIDE SEQUENCE [LARGE SCALE GENOMIC DNA]</scope>
    <source>
        <strain evidence="2">BAT/CrabSpa'14</strain>
    </source>
</reference>
<gene>
    <name evidence="1" type="ORF">BGC33_01270</name>
</gene>
<dbReference type="Proteomes" id="UP000182798">
    <property type="component" value="Unassembled WGS sequence"/>
</dbReference>
<protein>
    <submittedName>
        <fullName evidence="1">Uncharacterized protein</fullName>
    </submittedName>
</protein>
<proteinExistence type="predicted"/>
<dbReference type="AlphaFoldDB" id="A0A1J8P075"/>
<accession>A0A1J8P075</accession>
<feature type="non-terminal residue" evidence="1">
    <location>
        <position position="1"/>
    </location>
</feature>
<sequence>PESFIGSGTYKTAHDLKNQPDLLVLLLKQRSQVTNIESEIKLLERLDSLGMKTPKRYKRITFVNRSNAKGSSPVAQNGLVVQKIKGAQDVRLSHKVKIKLASQFYPERFNNSNNQTLKDIK</sequence>
<dbReference type="CDD" id="cd20900">
    <property type="entry name" value="HopBF1"/>
    <property type="match status" value="1"/>
</dbReference>
<organism evidence="1 2">
    <name type="scientific">Bathymodiolus thermophilus thioautotrophic gill symbiont</name>
    <dbReference type="NCBI Taxonomy" id="2360"/>
    <lineage>
        <taxon>Bacteria</taxon>
        <taxon>Pseudomonadati</taxon>
        <taxon>Pseudomonadota</taxon>
        <taxon>Gammaproteobacteria</taxon>
        <taxon>sulfur-oxidizing symbionts</taxon>
    </lineage>
</organism>
<dbReference type="EMBL" id="MIQH01001177">
    <property type="protein sequence ID" value="OJA03022.1"/>
    <property type="molecule type" value="Genomic_DNA"/>
</dbReference>
<name>A0A1J8P075_9GAMM</name>
<dbReference type="InterPro" id="IPR054555">
    <property type="entry name" value="T3SS_HopBF1-like"/>
</dbReference>